<dbReference type="EMBL" id="KQ971351">
    <property type="protein sequence ID" value="EFA07600.1"/>
    <property type="molecule type" value="Genomic_DNA"/>
</dbReference>
<feature type="transmembrane region" description="Helical" evidence="8">
    <location>
        <begin position="219"/>
        <end position="244"/>
    </location>
</feature>
<reference evidence="9 10" key="2">
    <citation type="journal article" date="2010" name="Nucleic Acids Res.">
        <title>BeetleBase in 2010: revisions to provide comprehensive genomic information for Tribolium castaneum.</title>
        <authorList>
            <person name="Kim H.S."/>
            <person name="Murphy T."/>
            <person name="Xia J."/>
            <person name="Caragea D."/>
            <person name="Park Y."/>
            <person name="Beeman R.W."/>
            <person name="Lorenzen M.D."/>
            <person name="Butcher S."/>
            <person name="Manak J.R."/>
            <person name="Brown S.J."/>
        </authorList>
    </citation>
    <scope>GENOME REANNOTATION</scope>
    <source>
        <strain evidence="9 10">Georgia GA2</strain>
    </source>
</reference>
<evidence type="ECO:0000256" key="1">
    <source>
        <dbReference type="ARBA" id="ARBA00004651"/>
    </source>
</evidence>
<evidence type="ECO:0000256" key="8">
    <source>
        <dbReference type="RuleBase" id="RU363108"/>
    </source>
</evidence>
<dbReference type="PANTHER" id="PTHR21143">
    <property type="entry name" value="INVERTEBRATE GUSTATORY RECEPTOR"/>
    <property type="match status" value="1"/>
</dbReference>
<gene>
    <name evidence="9" type="primary">TcGr58</name>
    <name evidence="9" type="ORF">TcasGA2_TC030156</name>
</gene>
<feature type="transmembrane region" description="Helical" evidence="8">
    <location>
        <begin position="156"/>
        <end position="174"/>
    </location>
</feature>
<dbReference type="GO" id="GO:0008049">
    <property type="term" value="P:male courtship behavior"/>
    <property type="evidence" value="ECO:0000318"/>
    <property type="project" value="GO_Central"/>
</dbReference>
<dbReference type="HOGENOM" id="CLU_060014_0_0_1"/>
<keyword evidence="6 8" id="KW-0675">Receptor</keyword>
<dbReference type="GO" id="GO:0043025">
    <property type="term" value="C:neuronal cell body"/>
    <property type="evidence" value="ECO:0000318"/>
    <property type="project" value="GO_Central"/>
</dbReference>
<evidence type="ECO:0000256" key="2">
    <source>
        <dbReference type="ARBA" id="ARBA00022475"/>
    </source>
</evidence>
<feature type="transmembrane region" description="Helical" evidence="8">
    <location>
        <begin position="114"/>
        <end position="136"/>
    </location>
</feature>
<feature type="transmembrane region" description="Helical" evidence="8">
    <location>
        <begin position="34"/>
        <end position="54"/>
    </location>
</feature>
<dbReference type="FunCoup" id="D6WQW6">
    <property type="interactions" value="37"/>
</dbReference>
<dbReference type="PhylomeDB" id="D6WQW6"/>
<dbReference type="InterPro" id="IPR013604">
    <property type="entry name" value="7TM_chemorcpt"/>
</dbReference>
<evidence type="ECO:0000313" key="10">
    <source>
        <dbReference type="Proteomes" id="UP000007266"/>
    </source>
</evidence>
<evidence type="ECO:0000256" key="4">
    <source>
        <dbReference type="ARBA" id="ARBA00022989"/>
    </source>
</evidence>
<keyword evidence="10" id="KW-1185">Reference proteome</keyword>
<keyword evidence="7 8" id="KW-0807">Transducer</keyword>
<keyword evidence="2 8" id="KW-1003">Cell membrane</keyword>
<comment type="caution">
    <text evidence="8">Lacks conserved residue(s) required for the propagation of feature annotation.</text>
</comment>
<feature type="transmembrane region" description="Helical" evidence="8">
    <location>
        <begin position="250"/>
        <end position="273"/>
    </location>
</feature>
<evidence type="ECO:0000256" key="6">
    <source>
        <dbReference type="ARBA" id="ARBA00023170"/>
    </source>
</evidence>
<dbReference type="InParanoid" id="D6WQW6"/>
<proteinExistence type="inferred from homology"/>
<dbReference type="GeneID" id="103313534"/>
<dbReference type="GO" id="GO:0007635">
    <property type="term" value="P:chemosensory behavior"/>
    <property type="evidence" value="ECO:0000318"/>
    <property type="project" value="GO_Central"/>
</dbReference>
<dbReference type="GO" id="GO:0030424">
    <property type="term" value="C:axon"/>
    <property type="evidence" value="ECO:0000318"/>
    <property type="project" value="GO_Central"/>
</dbReference>
<keyword evidence="3 8" id="KW-0812">Transmembrane</keyword>
<feature type="transmembrane region" description="Helical" evidence="8">
    <location>
        <begin position="66"/>
        <end position="88"/>
    </location>
</feature>
<dbReference type="GO" id="GO:0030425">
    <property type="term" value="C:dendrite"/>
    <property type="evidence" value="ECO:0000318"/>
    <property type="project" value="GO_Central"/>
</dbReference>
<keyword evidence="5 8" id="KW-0472">Membrane</keyword>
<dbReference type="OrthoDB" id="10399280at2759"/>
<protein>
    <recommendedName>
        <fullName evidence="8">Gustatory receptor</fullName>
    </recommendedName>
</protein>
<dbReference type="Proteomes" id="UP000007266">
    <property type="component" value="Linkage group 7"/>
</dbReference>
<evidence type="ECO:0000313" key="9">
    <source>
        <dbReference type="EMBL" id="EFA07600.1"/>
    </source>
</evidence>
<comment type="similarity">
    <text evidence="8">Belongs to the insect chemoreceptor superfamily. Gustatory receptor (GR) family.</text>
</comment>
<dbReference type="Pfam" id="PF08395">
    <property type="entry name" value="7tm_7"/>
    <property type="match status" value="1"/>
</dbReference>
<dbReference type="GO" id="GO:0007165">
    <property type="term" value="P:signal transduction"/>
    <property type="evidence" value="ECO:0007669"/>
    <property type="project" value="UniProtKB-KW"/>
</dbReference>
<dbReference type="PANTHER" id="PTHR21143:SF104">
    <property type="entry name" value="GUSTATORY RECEPTOR 8A-RELATED"/>
    <property type="match status" value="1"/>
</dbReference>
<accession>D6WQW6</accession>
<keyword evidence="4 8" id="KW-1133">Transmembrane helix</keyword>
<dbReference type="AlphaFoldDB" id="D6WQW6"/>
<comment type="subcellular location">
    <subcellularLocation>
        <location evidence="1 8">Cell membrane</location>
        <topology evidence="1 8">Multi-pass membrane protein</topology>
    </subcellularLocation>
</comment>
<evidence type="ECO:0000256" key="3">
    <source>
        <dbReference type="ARBA" id="ARBA00022692"/>
    </source>
</evidence>
<name>D6WQW6_TRICA</name>
<evidence type="ECO:0000256" key="5">
    <source>
        <dbReference type="ARBA" id="ARBA00023136"/>
    </source>
</evidence>
<dbReference type="GO" id="GO:0050909">
    <property type="term" value="P:sensory perception of taste"/>
    <property type="evidence" value="ECO:0007669"/>
    <property type="project" value="InterPro"/>
</dbReference>
<reference evidence="9 10" key="1">
    <citation type="journal article" date="2008" name="Nature">
        <title>The genome of the model beetle and pest Tribolium castaneum.</title>
        <authorList>
            <consortium name="Tribolium Genome Sequencing Consortium"/>
            <person name="Richards S."/>
            <person name="Gibbs R.A."/>
            <person name="Weinstock G.M."/>
            <person name="Brown S.J."/>
            <person name="Denell R."/>
            <person name="Beeman R.W."/>
            <person name="Gibbs R."/>
            <person name="Beeman R.W."/>
            <person name="Brown S.J."/>
            <person name="Bucher G."/>
            <person name="Friedrich M."/>
            <person name="Grimmelikhuijzen C.J."/>
            <person name="Klingler M."/>
            <person name="Lorenzen M."/>
            <person name="Richards S."/>
            <person name="Roth S."/>
            <person name="Schroder R."/>
            <person name="Tautz D."/>
            <person name="Zdobnov E.M."/>
            <person name="Muzny D."/>
            <person name="Gibbs R.A."/>
            <person name="Weinstock G.M."/>
            <person name="Attaway T."/>
            <person name="Bell S."/>
            <person name="Buhay C.J."/>
            <person name="Chandrabose M.N."/>
            <person name="Chavez D."/>
            <person name="Clerk-Blankenburg K.P."/>
            <person name="Cree A."/>
            <person name="Dao M."/>
            <person name="Davis C."/>
            <person name="Chacko J."/>
            <person name="Dinh H."/>
            <person name="Dugan-Rocha S."/>
            <person name="Fowler G."/>
            <person name="Garner T.T."/>
            <person name="Garnes J."/>
            <person name="Gnirke A."/>
            <person name="Hawes A."/>
            <person name="Hernandez J."/>
            <person name="Hines S."/>
            <person name="Holder M."/>
            <person name="Hume J."/>
            <person name="Jhangiani S.N."/>
            <person name="Joshi V."/>
            <person name="Khan Z.M."/>
            <person name="Jackson L."/>
            <person name="Kovar C."/>
            <person name="Kowis A."/>
            <person name="Lee S."/>
            <person name="Lewis L.R."/>
            <person name="Margolis J."/>
            <person name="Morgan M."/>
            <person name="Nazareth L.V."/>
            <person name="Nguyen N."/>
            <person name="Okwuonu G."/>
            <person name="Parker D."/>
            <person name="Richards S."/>
            <person name="Ruiz S.J."/>
            <person name="Santibanez J."/>
            <person name="Savard J."/>
            <person name="Scherer S.E."/>
            <person name="Schneider B."/>
            <person name="Sodergren E."/>
            <person name="Tautz D."/>
            <person name="Vattahil S."/>
            <person name="Villasana D."/>
            <person name="White C.S."/>
            <person name="Wright R."/>
            <person name="Park Y."/>
            <person name="Beeman R.W."/>
            <person name="Lord J."/>
            <person name="Oppert B."/>
            <person name="Lorenzen M."/>
            <person name="Brown S."/>
            <person name="Wang L."/>
            <person name="Savard J."/>
            <person name="Tautz D."/>
            <person name="Richards S."/>
            <person name="Weinstock G."/>
            <person name="Gibbs R.A."/>
            <person name="Liu Y."/>
            <person name="Worley K."/>
            <person name="Weinstock G."/>
            <person name="Elsik C.G."/>
            <person name="Reese J.T."/>
            <person name="Elhaik E."/>
            <person name="Landan G."/>
            <person name="Graur D."/>
            <person name="Arensburger P."/>
            <person name="Atkinson P."/>
            <person name="Beeman R.W."/>
            <person name="Beidler J."/>
            <person name="Brown S.J."/>
            <person name="Demuth J.P."/>
            <person name="Drury D.W."/>
            <person name="Du Y.Z."/>
            <person name="Fujiwara H."/>
            <person name="Lorenzen M."/>
            <person name="Maselli V."/>
            <person name="Osanai M."/>
            <person name="Park Y."/>
            <person name="Robertson H.M."/>
            <person name="Tu Z."/>
            <person name="Wang J.J."/>
            <person name="Wang S."/>
            <person name="Richards S."/>
            <person name="Song H."/>
            <person name="Zhang L."/>
            <person name="Sodergren E."/>
            <person name="Werner D."/>
            <person name="Stanke M."/>
            <person name="Morgenstern B."/>
            <person name="Solovyev V."/>
            <person name="Kosarev P."/>
            <person name="Brown G."/>
            <person name="Chen H.C."/>
            <person name="Ermolaeva O."/>
            <person name="Hlavina W."/>
            <person name="Kapustin Y."/>
            <person name="Kiryutin B."/>
            <person name="Kitts P."/>
            <person name="Maglott D."/>
            <person name="Pruitt K."/>
            <person name="Sapojnikov V."/>
            <person name="Souvorov A."/>
            <person name="Mackey A.J."/>
            <person name="Waterhouse R.M."/>
            <person name="Wyder S."/>
            <person name="Zdobnov E.M."/>
            <person name="Zdobnov E.M."/>
            <person name="Wyder S."/>
            <person name="Kriventseva E.V."/>
            <person name="Kadowaki T."/>
            <person name="Bork P."/>
            <person name="Aranda M."/>
            <person name="Bao R."/>
            <person name="Beermann A."/>
            <person name="Berns N."/>
            <person name="Bolognesi R."/>
            <person name="Bonneton F."/>
            <person name="Bopp D."/>
            <person name="Brown S.J."/>
            <person name="Bucher G."/>
            <person name="Butts T."/>
            <person name="Chaumot A."/>
            <person name="Denell R.E."/>
            <person name="Ferrier D.E."/>
            <person name="Friedrich M."/>
            <person name="Gordon C.M."/>
            <person name="Jindra M."/>
            <person name="Klingler M."/>
            <person name="Lan Q."/>
            <person name="Lattorff H.M."/>
            <person name="Laudet V."/>
            <person name="von Levetsow C."/>
            <person name="Liu Z."/>
            <person name="Lutz R."/>
            <person name="Lynch J.A."/>
            <person name="da Fonseca R.N."/>
            <person name="Posnien N."/>
            <person name="Reuter R."/>
            <person name="Roth S."/>
            <person name="Savard J."/>
            <person name="Schinko J.B."/>
            <person name="Schmitt C."/>
            <person name="Schoppmeier M."/>
            <person name="Schroder R."/>
            <person name="Shippy T.D."/>
            <person name="Simonnet F."/>
            <person name="Marques-Souza H."/>
            <person name="Tautz D."/>
            <person name="Tomoyasu Y."/>
            <person name="Trauner J."/>
            <person name="Van der Zee M."/>
            <person name="Vervoort M."/>
            <person name="Wittkopp N."/>
            <person name="Wimmer E.A."/>
            <person name="Yang X."/>
            <person name="Jones A.K."/>
            <person name="Sattelle D.B."/>
            <person name="Ebert P.R."/>
            <person name="Nelson D."/>
            <person name="Scott J.G."/>
            <person name="Beeman R.W."/>
            <person name="Muthukrishnan S."/>
            <person name="Kramer K.J."/>
            <person name="Arakane Y."/>
            <person name="Beeman R.W."/>
            <person name="Zhu Q."/>
            <person name="Hogenkamp D."/>
            <person name="Dixit R."/>
            <person name="Oppert B."/>
            <person name="Jiang H."/>
            <person name="Zou Z."/>
            <person name="Marshall J."/>
            <person name="Elpidina E."/>
            <person name="Vinokurov K."/>
            <person name="Oppert C."/>
            <person name="Zou Z."/>
            <person name="Evans J."/>
            <person name="Lu Z."/>
            <person name="Zhao P."/>
            <person name="Sumathipala N."/>
            <person name="Altincicek B."/>
            <person name="Vilcinskas A."/>
            <person name="Williams M."/>
            <person name="Hultmark D."/>
            <person name="Hetru C."/>
            <person name="Jiang H."/>
            <person name="Grimmelikhuijzen C.J."/>
            <person name="Hauser F."/>
            <person name="Cazzamali G."/>
            <person name="Williamson M."/>
            <person name="Park Y."/>
            <person name="Li B."/>
            <person name="Tanaka Y."/>
            <person name="Predel R."/>
            <person name="Neupert S."/>
            <person name="Schachtner J."/>
            <person name="Verleyen P."/>
            <person name="Raible F."/>
            <person name="Bork P."/>
            <person name="Friedrich M."/>
            <person name="Walden K.K."/>
            <person name="Robertson H.M."/>
            <person name="Angeli S."/>
            <person name="Foret S."/>
            <person name="Bucher G."/>
            <person name="Schuetz S."/>
            <person name="Maleszka R."/>
            <person name="Wimmer E.A."/>
            <person name="Beeman R.W."/>
            <person name="Lorenzen M."/>
            <person name="Tomoyasu Y."/>
            <person name="Miller S.C."/>
            <person name="Grossmann D."/>
            <person name="Bucher G."/>
        </authorList>
    </citation>
    <scope>NUCLEOTIDE SEQUENCE [LARGE SCALE GENOMIC DNA]</scope>
    <source>
        <strain evidence="9 10">Georgia GA2</strain>
    </source>
</reference>
<dbReference type="KEGG" id="tca:103313534"/>
<organism evidence="9 10">
    <name type="scientific">Tribolium castaneum</name>
    <name type="common">Red flour beetle</name>
    <dbReference type="NCBI Taxonomy" id="7070"/>
    <lineage>
        <taxon>Eukaryota</taxon>
        <taxon>Metazoa</taxon>
        <taxon>Ecdysozoa</taxon>
        <taxon>Arthropoda</taxon>
        <taxon>Hexapoda</taxon>
        <taxon>Insecta</taxon>
        <taxon>Pterygota</taxon>
        <taxon>Neoptera</taxon>
        <taxon>Endopterygota</taxon>
        <taxon>Coleoptera</taxon>
        <taxon>Polyphaga</taxon>
        <taxon>Cucujiformia</taxon>
        <taxon>Tenebrionidae</taxon>
        <taxon>Tenebrionidae incertae sedis</taxon>
        <taxon>Tribolium</taxon>
    </lineage>
</organism>
<comment type="function">
    <text evidence="8">Gustatory receptor which mediates acceptance or avoidance behavior, depending on its substrates.</text>
</comment>
<sequence>MSLKLVNLVFKSGSLLALTPAKIEKKRLLFPARAYTVLWILLFSTGISVSAVFRKADYDRLTTVQLIMQLVSDIILFILNISTVVITATKKRQWNKLIEILKTFNNNNEKEERFWFSSFLLTLVALLIILSYETWLWTSILGVEFFKLYAVEYFQFYSQFIVHFLIYAFLKLILDRVQNMYKTISLLKVQSYRRNNFILKKIKSEFCALAECVKIFNDIFGWLMLLSIGFAIIEQLESLQILILRSQQTIAIFIYDLMIFTWQMIGTFVNVFLCDLIEQEVRKIELEALQITANCVEEKEIEEMKSLVNIIDRCFPHFTAARFLDINRKTILGSLSAVISFVIVTIQCENLNFS</sequence>
<evidence type="ECO:0000256" key="7">
    <source>
        <dbReference type="ARBA" id="ARBA00023224"/>
    </source>
</evidence>
<dbReference type="GO" id="GO:0005886">
    <property type="term" value="C:plasma membrane"/>
    <property type="evidence" value="ECO:0007669"/>
    <property type="project" value="UniProtKB-SubCell"/>
</dbReference>